<accession>A0ABS9J6T1</accession>
<dbReference type="InterPro" id="IPR002347">
    <property type="entry name" value="SDR_fam"/>
</dbReference>
<dbReference type="Proteomes" id="UP000829517">
    <property type="component" value="Unassembled WGS sequence"/>
</dbReference>
<protein>
    <submittedName>
        <fullName evidence="4">SDR family oxidoreductase</fullName>
    </submittedName>
</protein>
<dbReference type="PANTHER" id="PTHR42901:SF1">
    <property type="entry name" value="ALCOHOL DEHYDROGENASE"/>
    <property type="match status" value="1"/>
</dbReference>
<dbReference type="Gene3D" id="3.40.50.720">
    <property type="entry name" value="NAD(P)-binding Rossmann-like Domain"/>
    <property type="match status" value="1"/>
</dbReference>
<evidence type="ECO:0000313" key="4">
    <source>
        <dbReference type="EMBL" id="MCF8716119.1"/>
    </source>
</evidence>
<evidence type="ECO:0000256" key="2">
    <source>
        <dbReference type="ARBA" id="ARBA00023002"/>
    </source>
</evidence>
<comment type="caution">
    <text evidence="4">The sequence shown here is derived from an EMBL/GenBank/DDBJ whole genome shotgun (WGS) entry which is preliminary data.</text>
</comment>
<dbReference type="CDD" id="cd05233">
    <property type="entry name" value="SDR_c"/>
    <property type="match status" value="1"/>
</dbReference>
<dbReference type="Pfam" id="PF00106">
    <property type="entry name" value="adh_short"/>
    <property type="match status" value="1"/>
</dbReference>
<name>A0ABS9J6T1_9FLAO</name>
<sequence>MKHIIVTGTSRGIGYELVQLLAKQGHQVLALSRNCGPVNKLELDNVTAFDCDICNENSLTEVRRFIEKEWQKVDVLINNAGSIVNKPFSKITMQDFRDVYDVNVFGVVGLTQLVIPFMSENGHVVTVSSMGGVQGSMKFPGLSAYSSSKGAVITLTELLAEEYKESGPSFNVLALGAVQTEMLEEAFPGFKAPTTPEEMADYIAEFSLNGHKFYNGKLLQVSNSTP</sequence>
<dbReference type="PRINTS" id="PR00080">
    <property type="entry name" value="SDRFAMILY"/>
</dbReference>
<dbReference type="RefSeq" id="WP_236960087.1">
    <property type="nucleotide sequence ID" value="NZ_JAETXX010000012.1"/>
</dbReference>
<dbReference type="PRINTS" id="PR00081">
    <property type="entry name" value="GDHRDH"/>
</dbReference>
<evidence type="ECO:0000313" key="5">
    <source>
        <dbReference type="Proteomes" id="UP000829517"/>
    </source>
</evidence>
<keyword evidence="2" id="KW-0560">Oxidoreductase</keyword>
<evidence type="ECO:0000256" key="1">
    <source>
        <dbReference type="ARBA" id="ARBA00006484"/>
    </source>
</evidence>
<dbReference type="SUPFAM" id="SSF51735">
    <property type="entry name" value="NAD(P)-binding Rossmann-fold domains"/>
    <property type="match status" value="1"/>
</dbReference>
<dbReference type="PANTHER" id="PTHR42901">
    <property type="entry name" value="ALCOHOL DEHYDROGENASE"/>
    <property type="match status" value="1"/>
</dbReference>
<dbReference type="EMBL" id="JAETXX010000012">
    <property type="protein sequence ID" value="MCF8716119.1"/>
    <property type="molecule type" value="Genomic_DNA"/>
</dbReference>
<comment type="similarity">
    <text evidence="1 3">Belongs to the short-chain dehydrogenases/reductases (SDR) family.</text>
</comment>
<evidence type="ECO:0000256" key="3">
    <source>
        <dbReference type="RuleBase" id="RU000363"/>
    </source>
</evidence>
<gene>
    <name evidence="4" type="ORF">JM658_14900</name>
</gene>
<dbReference type="InterPro" id="IPR036291">
    <property type="entry name" value="NAD(P)-bd_dom_sf"/>
</dbReference>
<keyword evidence="5" id="KW-1185">Reference proteome</keyword>
<proteinExistence type="inferred from homology"/>
<organism evidence="4 5">
    <name type="scientific">Joostella atrarenae</name>
    <dbReference type="NCBI Taxonomy" id="679257"/>
    <lineage>
        <taxon>Bacteria</taxon>
        <taxon>Pseudomonadati</taxon>
        <taxon>Bacteroidota</taxon>
        <taxon>Flavobacteriia</taxon>
        <taxon>Flavobacteriales</taxon>
        <taxon>Flavobacteriaceae</taxon>
        <taxon>Joostella</taxon>
    </lineage>
</organism>
<reference evidence="4 5" key="1">
    <citation type="submission" date="2021-01" db="EMBL/GenBank/DDBJ databases">
        <title>Genome sequencing of Joostella atrarenae M1-2 (= KCTC 23194).</title>
        <authorList>
            <person name="Zakaria M.R."/>
            <person name="Lam M.Q."/>
            <person name="Chong C.S."/>
        </authorList>
    </citation>
    <scope>NUCLEOTIDE SEQUENCE [LARGE SCALE GENOMIC DNA]</scope>
    <source>
        <strain evidence="4 5">M1-2</strain>
    </source>
</reference>